<evidence type="ECO:0000313" key="3">
    <source>
        <dbReference type="Proteomes" id="UP000217250"/>
    </source>
</evidence>
<evidence type="ECO:0000256" key="1">
    <source>
        <dbReference type="SAM" id="SignalP"/>
    </source>
</evidence>
<dbReference type="OrthoDB" id="607469at2"/>
<proteinExistence type="predicted"/>
<dbReference type="InterPro" id="IPR047589">
    <property type="entry name" value="DUF11_rpt"/>
</dbReference>
<accession>A0A250FSZ7</accession>
<sequence>MKTKLFKTKKYTAMRKYLYILFALCMLLSEGAYAQGLGRTIQKRWENGGQTLKGDFIQIGNFRKNAFASIYAQIDAGPGVGNKPTSNCSAATLKVPGATSSCLRVKWAGLYWASSLDVSRQNTAAIERIKFKVPGENSFRDLTADQKMSTVFAGHEYIYNCFKDVTSILQGVGSQFNNGEYFAGDIWSDDAKGGWGGWSLIVVYEDVSVATSKRVYIYDGCYLNFLNYGGMQGASIDITGFQTPPAPAAVKARIGLFVGAGNINSKDELRINNYLQGQGVYPNRTWDFMDGSVSYNHSSAAMPRRPEFPDGTGALDIDILDIPNTNNQVIANNATSLRIDFRAEDAYITFAVPFSVDAISPHVETQKEVLGLENAQWKDFTNKKVAIGDALRYRIKFRNIGNDNVRDAVLEDLLPAGLTYQNFEQPLPSGVTFVSATPNYNNTGRTLVKFNVDPSLLPHSSSAPFSAPITFTVKVQPDCENLIDFCSNEFKNQATMVYHAALDNKEYRTSSFSNMGGACDQNGESATTFFVKDDTCQAQDLPYCGNIVLKGGRGFAAWKWTKEGQSGVIATTQDLPISSPGVYWVERTPPAGGNRCENKLRIKYNVQTRTGEERHPMRDASYVTERKVCNNTGIEYLGVSVCNTNVPMAINNATLSDTQVTWYRYKTQRAADNCPPQVANTGIQTDSNWELIHTGKNLNMTPAMVKYANGTEFAVRLGYANCPLTYHFRAYKGEVNYNAIAENIICGTGKIKITGIPTGSFQYKLQGPASSNYTDIPTGQTAIDIPVTQAGHYKVYIRQKLTGGATPFQNNVCEYIKEVDVYEVTTTNAFTLTQVEEVKCVSSNPNTGKMRIVLDANVTLPVKIEVKKGTTLIHTYTVTNTTQLNSDNIPATKAVLHSLAAGNNYSVTLTPTYKAGCSVTQSNFEITQIPELKINNGAAKTITCGLEKELTVTVQGGKLNSVNGRYHFIVDGIHNNNVSEVFENKAGTPEVHTYTLKIKDPWAGPGSKIYKVTVYDENNCAATKNITYTYQEKPTFDLTKVVDAVCGPATGSLKVDNINANFVTTDYTIKYKLIKKNSNGTWPDWSSPIKDQSDPTFTGLAPGDYRARIYYTKGTVTCHYPEDCITYQLENGQTRTDCNPPHTDPKEANISEGNGPIRAFAGVIQLACDTPPNSAEIYVANVTGGTNNIYEYSINGGTWQTTKSFSNLRPGSYIVRVRNKVAAGQPFCEWSKTLQVEAPIAKPVLSSTIEYDCEGIARMKVTSSRTDYSYLTVHTPTHGATPGALPTTPPTGTFNNGTVPNVVFPTITASGTQTVRVFYKQTANPSPIVLIQEDFGQGENRCDPNVYSAYACQPNKSSFINDGEYVITSSENGTLVLNNGCWTKPNDHTGLTNGRYLAMNVGSIGFNRPIYVKEVEDVVPTQPIKFKMYVYNLCHCSSCGPPSFQIRLVNKLTNAVLSESTTLAPPINGHDPNAWHEFSGELASPGVTSLRIEIVSKSPVIGGNDLALDDIYVYQEPKACPSSYVDLTATIEATDAKKMKITSHTTIDETCNGSNDGKLTFGVANYGNVAYTWKVVTRGTTTQVQGGTNNTAGLTVNNLAPGLYTLKITSGHQKKFSNDQACEVTQDFEIKRNAKVTVTQNRTIDYLDCNIDRKQMLIFSQNATGTNQGVFNITGGKQTPSAPLRYTIKVVKIPSGATDILTPDSNGNYRYVVVAGTYQITITDDNNCNGGHGTFTYKVEARHKIGTVKAEYKNCVVANGIGDMELSHTFIGGASNGKPVTYDWKKQGDATWTAVSGNTIPKTTLDGWTKGVTYLIRAKDEYSCEKEIEVSIPVEIENLTTADYTVVHPAAACPPNPVTPGSITVNHVRGGSSTPTYHYAFVAAGTPPQDSDYTATNAKSGITTGGNWDVYIKDIAAIPPTCGKKVTTTPIHIEDPVPTGGDLDPSGIIKHTSFSATCEDGQGGSLVIERFRGKGPFRVEVTKTAPTATPMVPYRIPKVAVAGKVTINPTTGEMVVTGYVIDNLSKGTYKVEIYDEGNSNCAVPGMVGKSFTIADMSINFSPSGAVTQSNPSCTETTMAFALKATSTIVPASEYEIVYRLVRHNGVPVTNGDEQWKTEAQRPIVSPYTGQGLVGAMYGGVTVGDKFTAQIGVRRKSDNAVVCTKDIPEFTLARRANDLTLTPKVNGNCSNFDLDVKFGNTGTTYYKVTFYLNNNGTPAEQQLGTYNGYVGGTTYTFTNLQKGRNYMVYVHYETTSTSGLCREGLEVPTTPANTPAIQVDNSASRGVACDNASTPVNIRFHVTLTTGGGAPLPYTIYEKTNAGLVPATGAGATGTVNPTPAGSNTYEISYNRPTALPAGGQRYVISFTAAGCESYSGDITVTPPAAGRALIPGALSVVAAKTKPMNCQDGTAKLTVKGGATGGYGPFTYSLLMEDNITAPSTSFLRRNIVRRNIADLTTDVEFDLRESDFNVTGTNWWSTVFPTLTFKVRITDQATGCEVTATASGNALGKFLNSKHTATATLDINKTAPGANACDANDVNYKLKITLSNINATGGTALTFADYEYSIDGGNTYKPFPALTAEENIPALFDQNKVKVRAKESLCDATIAYAGGTPPGANERLTYPKLKFTAEKKTDMACDNAGVYTATFNLKITSGSDFVTPPVVPAPLSPAGNRYDIVVTQGGSVAAGARHTNFATPPTGATVVAGATPTSTNIHNQVITVTYTVPPFPTAPITYNVWVRDRGNKYCDDYVASAPIVIQPAEDPATLKARHTIDPAKINNVVGCTPGGTTGSFEFTRTITSGRENVSFVYELFYSTAAAGPFTGSGIEVGDGDIIERTTSTVRYKVTGLKAGYYQLRVKSSANGSCGQDVTSFSGGVVQITERPVAQFDANPPANPGIAIVQAGCGAATSYGVTPKQSNAQLYLNIKGGTAPYKVEIYEAGNVILTQTVTSTTPPAPYPGPTVYTANATIDLPAKDVDYTIVVKVTDANGCVLAIPSSFVGTVKTLHKITGATFHRTQQMSCQPTGTEQVTMTVTRTNGSNTGGYNVYIRKMTGAGAPTEVAGYDSAARTAGTAQIGGTGVGTITFPQIAEESADYEITLTDKDTGCTFVVPSGYRVEKAKAPRVNFFVTEGICGDTASPAPGTVDVTFKVEVEGEIGSSGYTWFVKKSGGTTYGTQTGHGASDQMTVHIPVGDVPQGTAVTFETEVTVVSTQCKTMAQLTATRPQNINAVSKVLRYMTYCNGEAQNDAQIGVTSAPTGGWGAPYQYRVVTDGNAGSFTDQMTFTVGVGTHYIEVRDSRGCTRKLDSFTFVPYHGPSMQLQAPNAPTATKIPSCVGSQDGEIKLTGVTGGSVTATTPSPSGSTPTLIEGRLSYELFDATTERSLGRILPDDNPTTRGTVTFSGLGAGKYFIRITSDMLCADDKVDSQPVTVNDPGTIIARAELTKYPGCNTAGDITVQIEGRPNMDPTRGTYKVELYDISAGRPGTLVPGTPTITGAYQTGVTAVFATAVASGPTSDKVYYAKVMDNGGGTGACEGESNEVHVAKVNPIDGAIDNDKSVLSLKCYGSSYGKIVVTATGGKNDEPYVFTLKKNGTVVPGLPTPNPNAQGVFEGLVAGDDYTVEISQAVGGCTTKVVQVQIKQETKYTVEYEVKQVTCNGDHDGSIEITTTSGQTKLDGTQRKLTYAISPRLDRFLDNGGKFEGLAPGKYYVIVQDENGCRPNEIKEKGQPTPLGTDIIEFTITEPDPLSVTVRMDTVEHESCAGSNDGKAYLRVIGGTPLRTVGNDKVYEYSKDGGATWVEYHSDGNGTLIDGLAPGDHTIKIRDKNGCQAEATLTIEAGSEVTLKLSEGKYECVNNVIKYVVEASVEPASAALNVRYLLDGVAHNNTRFELDVDLQTNTTKSYVISVIHKVAGHGECRKDSAPIVVAPKTPLKAQADKITSVSCHDGADGSFEVVAQGGSGKYEYGLKQADGSYRWQGTNNQFKNLSVGSYTVGVKDTEYGCIYEVVNTAIIAPTPILITQNSITHVGCKGEANGEIEYVLKGGNPQYSWEVFFENGESTSKRGTGEREATPFKIQGLKAGKYLLVVKDAKGCSQKKEFEIIEGVDLKGVITQHYQCNADISENNKVLVVDGSGPNSDTAAQATYDVYVSVTTPYLVINPSSGGAINRLRYAITTQGGSPIQRYEFNGTTPTGTDNTHNMYKIAHASLLAQLNAVRPLQEGLNKYELHLYYFNKDNPAMSDPPLCQEVRELNIEYYPPIKITNQSIANDLNLVKVKVEGGKERYTVYFSGAQYHTGEEVKAHYVQKVDDVKAGDEVVYYVQKTDYEEVNPATGKVEKKVRVYVEDSKGELKEENGGKQVCAHSVFIYKEYMDVVIPNYFTPNGDGEYDTWAPLNLASYPHAETIIYDRYGRQIATLNNRQEWDGTYGGEPLPTGDYWYVLRLNEPDDSRTFKGHFTLYR</sequence>
<dbReference type="NCBIfam" id="TIGR04131">
    <property type="entry name" value="Bac_Flav_CTERM"/>
    <property type="match status" value="1"/>
</dbReference>
<evidence type="ECO:0000313" key="2">
    <source>
        <dbReference type="EMBL" id="ATA87077.1"/>
    </source>
</evidence>
<dbReference type="InterPro" id="IPR025667">
    <property type="entry name" value="SprB_repeat"/>
</dbReference>
<keyword evidence="1" id="KW-0732">Signal</keyword>
<dbReference type="NCBIfam" id="TIGR01451">
    <property type="entry name" value="B_ant_repeat"/>
    <property type="match status" value="1"/>
</dbReference>
<feature type="signal peptide" evidence="1">
    <location>
        <begin position="1"/>
        <end position="34"/>
    </location>
</feature>
<dbReference type="InterPro" id="IPR026341">
    <property type="entry name" value="T9SS_type_B"/>
</dbReference>
<gene>
    <name evidence="2" type="ORF">CGC50_07845</name>
</gene>
<dbReference type="KEGG" id="cgh:CGC50_07845"/>
<reference evidence="3" key="1">
    <citation type="submission" date="2017-06" db="EMBL/GenBank/DDBJ databases">
        <title>Capnocytophaga spp. assemblies.</title>
        <authorList>
            <person name="Gulvik C.A."/>
        </authorList>
    </citation>
    <scope>NUCLEOTIDE SEQUENCE [LARGE SCALE GENOMIC DNA]</scope>
    <source>
        <strain evidence="3">H1496</strain>
    </source>
</reference>
<dbReference type="Pfam" id="PF13573">
    <property type="entry name" value="SprB"/>
    <property type="match status" value="2"/>
</dbReference>
<dbReference type="Proteomes" id="UP000217250">
    <property type="component" value="Chromosome"/>
</dbReference>
<organism evidence="2 3">
    <name type="scientific">Capnocytophaga gingivalis</name>
    <dbReference type="NCBI Taxonomy" id="1017"/>
    <lineage>
        <taxon>Bacteria</taxon>
        <taxon>Pseudomonadati</taxon>
        <taxon>Bacteroidota</taxon>
        <taxon>Flavobacteriia</taxon>
        <taxon>Flavobacteriales</taxon>
        <taxon>Flavobacteriaceae</taxon>
        <taxon>Capnocytophaga</taxon>
    </lineage>
</organism>
<dbReference type="Pfam" id="PF13585">
    <property type="entry name" value="CHU_C"/>
    <property type="match status" value="1"/>
</dbReference>
<dbReference type="EMBL" id="CP022386">
    <property type="protein sequence ID" value="ATA87077.1"/>
    <property type="molecule type" value="Genomic_DNA"/>
</dbReference>
<name>A0A250FSZ7_9FLAO</name>
<protein>
    <submittedName>
        <fullName evidence="2">Uncharacterized protein</fullName>
    </submittedName>
</protein>
<feature type="chain" id="PRO_5012422428" evidence="1">
    <location>
        <begin position="35"/>
        <end position="4459"/>
    </location>
</feature>